<dbReference type="AlphaFoldDB" id="A0A8J6BY50"/>
<evidence type="ECO:0000313" key="3">
    <source>
        <dbReference type="Proteomes" id="UP000729402"/>
    </source>
</evidence>
<accession>A0A8J6BY50</accession>
<evidence type="ECO:0000313" key="2">
    <source>
        <dbReference type="EMBL" id="KAG8096295.1"/>
    </source>
</evidence>
<gene>
    <name evidence="2" type="ORF">GUJ93_ZPchr0013g37592</name>
</gene>
<keyword evidence="3" id="KW-1185">Reference proteome</keyword>
<sequence length="108" mass="11444">MPSQFSLHQAKKQVLLLSSSPPLNERTSMGVSLMRPFGVYQAMAVGGAGTTQRQRSLDEAAETTTPKRCGGAWPRRGGSADLATKGLGESAHAGEEERGKTEPFSPVD</sequence>
<name>A0A8J6BY50_ZIZPA</name>
<evidence type="ECO:0000256" key="1">
    <source>
        <dbReference type="SAM" id="MobiDB-lite"/>
    </source>
</evidence>
<feature type="compositionally biased region" description="Basic and acidic residues" evidence="1">
    <location>
        <begin position="92"/>
        <end position="101"/>
    </location>
</feature>
<protein>
    <submittedName>
        <fullName evidence="2">Uncharacterized protein</fullName>
    </submittedName>
</protein>
<feature type="region of interest" description="Disordered" evidence="1">
    <location>
        <begin position="47"/>
        <end position="108"/>
    </location>
</feature>
<reference evidence="2" key="2">
    <citation type="submission" date="2021-02" db="EMBL/GenBank/DDBJ databases">
        <authorList>
            <person name="Kimball J.A."/>
            <person name="Haas M.W."/>
            <person name="Macchietto M."/>
            <person name="Kono T."/>
            <person name="Duquette J."/>
            <person name="Shao M."/>
        </authorList>
    </citation>
    <scope>NUCLEOTIDE SEQUENCE</scope>
    <source>
        <tissue evidence="2">Fresh leaf tissue</tissue>
    </source>
</reference>
<dbReference type="Proteomes" id="UP000729402">
    <property type="component" value="Unassembled WGS sequence"/>
</dbReference>
<reference evidence="2" key="1">
    <citation type="journal article" date="2021" name="bioRxiv">
        <title>Whole Genome Assembly and Annotation of Northern Wild Rice, Zizania palustris L., Supports a Whole Genome Duplication in the Zizania Genus.</title>
        <authorList>
            <person name="Haas M."/>
            <person name="Kono T."/>
            <person name="Macchietto M."/>
            <person name="Millas R."/>
            <person name="McGilp L."/>
            <person name="Shao M."/>
            <person name="Duquette J."/>
            <person name="Hirsch C.N."/>
            <person name="Kimball J."/>
        </authorList>
    </citation>
    <scope>NUCLEOTIDE SEQUENCE</scope>
    <source>
        <tissue evidence="2">Fresh leaf tissue</tissue>
    </source>
</reference>
<organism evidence="2 3">
    <name type="scientific">Zizania palustris</name>
    <name type="common">Northern wild rice</name>
    <dbReference type="NCBI Taxonomy" id="103762"/>
    <lineage>
        <taxon>Eukaryota</taxon>
        <taxon>Viridiplantae</taxon>
        <taxon>Streptophyta</taxon>
        <taxon>Embryophyta</taxon>
        <taxon>Tracheophyta</taxon>
        <taxon>Spermatophyta</taxon>
        <taxon>Magnoliopsida</taxon>
        <taxon>Liliopsida</taxon>
        <taxon>Poales</taxon>
        <taxon>Poaceae</taxon>
        <taxon>BOP clade</taxon>
        <taxon>Oryzoideae</taxon>
        <taxon>Oryzeae</taxon>
        <taxon>Zizaniinae</taxon>
        <taxon>Zizania</taxon>
    </lineage>
</organism>
<proteinExistence type="predicted"/>
<comment type="caution">
    <text evidence="2">The sequence shown here is derived from an EMBL/GenBank/DDBJ whole genome shotgun (WGS) entry which is preliminary data.</text>
</comment>
<dbReference type="EMBL" id="JAAALK010000079">
    <property type="protein sequence ID" value="KAG8096295.1"/>
    <property type="molecule type" value="Genomic_DNA"/>
</dbReference>